<proteinExistence type="predicted"/>
<feature type="region of interest" description="Disordered" evidence="1">
    <location>
        <begin position="189"/>
        <end position="222"/>
    </location>
</feature>
<keyword evidence="2" id="KW-1133">Transmembrane helix</keyword>
<feature type="transmembrane region" description="Helical" evidence="2">
    <location>
        <begin position="70"/>
        <end position="88"/>
    </location>
</feature>
<name>A0ABX9TWW9_9GAMM</name>
<keyword evidence="4" id="KW-1185">Reference proteome</keyword>
<accession>A0ABX9TWW9</accession>
<feature type="transmembrane region" description="Helical" evidence="2">
    <location>
        <begin position="139"/>
        <end position="160"/>
    </location>
</feature>
<evidence type="ECO:0000256" key="1">
    <source>
        <dbReference type="SAM" id="MobiDB-lite"/>
    </source>
</evidence>
<keyword evidence="2" id="KW-0812">Transmembrane</keyword>
<evidence type="ECO:0008006" key="5">
    <source>
        <dbReference type="Google" id="ProtNLM"/>
    </source>
</evidence>
<dbReference type="EMBL" id="RCHC01000007">
    <property type="protein sequence ID" value="RLL22074.1"/>
    <property type="molecule type" value="Genomic_DNA"/>
</dbReference>
<dbReference type="RefSeq" id="WP_121523179.1">
    <property type="nucleotide sequence ID" value="NZ_RCHC01000007.1"/>
</dbReference>
<protein>
    <recommendedName>
        <fullName evidence="5">DUF4352 domain-containing protein</fullName>
    </recommendedName>
</protein>
<keyword evidence="2" id="KW-0472">Membrane</keyword>
<dbReference type="Proteomes" id="UP000280271">
    <property type="component" value="Unassembled WGS sequence"/>
</dbReference>
<organism evidence="3 4">
    <name type="scientific">Acinetobacter chengduensis</name>
    <dbReference type="NCBI Taxonomy" id="2420890"/>
    <lineage>
        <taxon>Bacteria</taxon>
        <taxon>Pseudomonadati</taxon>
        <taxon>Pseudomonadota</taxon>
        <taxon>Gammaproteobacteria</taxon>
        <taxon>Moraxellales</taxon>
        <taxon>Moraxellaceae</taxon>
        <taxon>Acinetobacter</taxon>
    </lineage>
</organism>
<feature type="transmembrane region" description="Helical" evidence="2">
    <location>
        <begin position="43"/>
        <end position="63"/>
    </location>
</feature>
<evidence type="ECO:0000256" key="2">
    <source>
        <dbReference type="SAM" id="Phobius"/>
    </source>
</evidence>
<feature type="transmembrane region" description="Helical" evidence="2">
    <location>
        <begin position="100"/>
        <end position="118"/>
    </location>
</feature>
<evidence type="ECO:0000313" key="3">
    <source>
        <dbReference type="EMBL" id="RLL22074.1"/>
    </source>
</evidence>
<gene>
    <name evidence="3" type="ORF">D9K81_07940</name>
</gene>
<reference evidence="3 4" key="1">
    <citation type="submission" date="2018-09" db="EMBL/GenBank/DDBJ databases">
        <title>The draft genome of Acinetobacter sp. strains.</title>
        <authorList>
            <person name="Qin J."/>
            <person name="Feng Y."/>
            <person name="Zong Z."/>
        </authorList>
    </citation>
    <scope>NUCLEOTIDE SEQUENCE [LARGE SCALE GENOMIC DNA]</scope>
    <source>
        <strain evidence="3 4">WCHAc060005</strain>
    </source>
</reference>
<evidence type="ECO:0000313" key="4">
    <source>
        <dbReference type="Proteomes" id="UP000280271"/>
    </source>
</evidence>
<sequence>MFKNSPLFIQKILTLTFVSIFFSFLISLLDAAVGANLVQDQSILVILIAEIFISMLFLILIYFLYKRKKLARIILIFLIIIGIASYGLSLFTESYSTFQFLLYLYSILIDIYVLILLFSEDMKSFIKTGYVKNEVGGSFKSWFTMLSMIVFVMIVGGKFLNKYDLATKSMIENSEKSENILNENSIGSVSGNVDEERSEWENSADFRDEGMSEESDVNTVNQKGEGQPIAVRFGVNEFNTSLYDKVAYDIVVQGRADEEVVVYDVVLNRGNQCGLSSYAREKQLPSSLKFGEYVALSIDGCDAQMVQEIEVKTNFGSYMFGPQN</sequence>
<feature type="transmembrane region" description="Helical" evidence="2">
    <location>
        <begin position="12"/>
        <end position="37"/>
    </location>
</feature>
<comment type="caution">
    <text evidence="3">The sequence shown here is derived from an EMBL/GenBank/DDBJ whole genome shotgun (WGS) entry which is preliminary data.</text>
</comment>